<evidence type="ECO:0000256" key="1">
    <source>
        <dbReference type="ARBA" id="ARBA00023002"/>
    </source>
</evidence>
<evidence type="ECO:0000256" key="2">
    <source>
        <dbReference type="SAM" id="MobiDB-lite"/>
    </source>
</evidence>
<dbReference type="Gene3D" id="2.30.110.10">
    <property type="entry name" value="Electron Transport, Fmn-binding Protein, Chain A"/>
    <property type="match status" value="1"/>
</dbReference>
<sequence>MSAPETTIGSFSTPGAGAQPWEETEGALRRIQKFQLCTVRLDGRPHVTPLLAIWAYDALWFTTGAQEQKVVNLKANQYCTLTTGTGTLAGTDYVVEGTAAPVADQATRQSVATAFEEAYGWHFTRADGTFNALGDAIRTGSALLYKVVPTQAFAFTSGQTSSQTRYRWPRA</sequence>
<dbReference type="SUPFAM" id="SSF50475">
    <property type="entry name" value="FMN-binding split barrel"/>
    <property type="match status" value="1"/>
</dbReference>
<dbReference type="EMBL" id="JAGINT010000001">
    <property type="protein sequence ID" value="MBP2353188.1"/>
    <property type="molecule type" value="Genomic_DNA"/>
</dbReference>
<accession>A0ABS4UNH6</accession>
<dbReference type="InterPro" id="IPR012349">
    <property type="entry name" value="Split_barrel_FMN-bd"/>
</dbReference>
<proteinExistence type="predicted"/>
<evidence type="ECO:0000313" key="4">
    <source>
        <dbReference type="EMBL" id="MBP2353188.1"/>
    </source>
</evidence>
<feature type="region of interest" description="Disordered" evidence="2">
    <location>
        <begin position="1"/>
        <end position="23"/>
    </location>
</feature>
<reference evidence="4 5" key="1">
    <citation type="submission" date="2021-03" db="EMBL/GenBank/DDBJ databases">
        <title>Sequencing the genomes of 1000 actinobacteria strains.</title>
        <authorList>
            <person name="Klenk H.-P."/>
        </authorList>
    </citation>
    <scope>NUCLEOTIDE SEQUENCE [LARGE SCALE GENOMIC DNA]</scope>
    <source>
        <strain evidence="4 5">DSM 18824</strain>
    </source>
</reference>
<comment type="caution">
    <text evidence="4">The sequence shown here is derived from an EMBL/GenBank/DDBJ whole genome shotgun (WGS) entry which is preliminary data.</text>
</comment>
<dbReference type="Proteomes" id="UP000755585">
    <property type="component" value="Unassembled WGS sequence"/>
</dbReference>
<name>A0ABS4UNH6_9ACTN</name>
<dbReference type="PANTHER" id="PTHR35176">
    <property type="entry name" value="HEME OXYGENASE HI_0854-RELATED"/>
    <property type="match status" value="1"/>
</dbReference>
<feature type="domain" description="Pyridoxamine 5'-phosphate oxidase N-terminal" evidence="3">
    <location>
        <begin position="22"/>
        <end position="129"/>
    </location>
</feature>
<dbReference type="Pfam" id="PF01243">
    <property type="entry name" value="PNPOx_N"/>
    <property type="match status" value="1"/>
</dbReference>
<keyword evidence="5" id="KW-1185">Reference proteome</keyword>
<feature type="compositionally biased region" description="Polar residues" evidence="2">
    <location>
        <begin position="1"/>
        <end position="13"/>
    </location>
</feature>
<protein>
    <submittedName>
        <fullName evidence="4">General stress protein 26</fullName>
    </submittedName>
</protein>
<dbReference type="RefSeq" id="WP_209695826.1">
    <property type="nucleotide sequence ID" value="NZ_BAAAVU010000006.1"/>
</dbReference>
<evidence type="ECO:0000259" key="3">
    <source>
        <dbReference type="Pfam" id="PF01243"/>
    </source>
</evidence>
<gene>
    <name evidence="4" type="ORF">JOF29_004271</name>
</gene>
<dbReference type="PANTHER" id="PTHR35176:SF4">
    <property type="entry name" value="PYRIDOXAMINE 5'-PHOSPHATE OXIDASE-RELATED FMN-BINDING"/>
    <property type="match status" value="1"/>
</dbReference>
<keyword evidence="1" id="KW-0560">Oxidoreductase</keyword>
<organism evidence="4 5">
    <name type="scientific">Kribbella aluminosa</name>
    <dbReference type="NCBI Taxonomy" id="416017"/>
    <lineage>
        <taxon>Bacteria</taxon>
        <taxon>Bacillati</taxon>
        <taxon>Actinomycetota</taxon>
        <taxon>Actinomycetes</taxon>
        <taxon>Propionibacteriales</taxon>
        <taxon>Kribbellaceae</taxon>
        <taxon>Kribbella</taxon>
    </lineage>
</organism>
<evidence type="ECO:0000313" key="5">
    <source>
        <dbReference type="Proteomes" id="UP000755585"/>
    </source>
</evidence>
<dbReference type="InterPro" id="IPR011576">
    <property type="entry name" value="Pyridox_Oxase_N"/>
</dbReference>
<dbReference type="InterPro" id="IPR052019">
    <property type="entry name" value="F420H2_bilvrd_red/Heme_oxyg"/>
</dbReference>